<dbReference type="Gene3D" id="6.10.140.190">
    <property type="match status" value="1"/>
</dbReference>
<dbReference type="Proteomes" id="UP001268542">
    <property type="component" value="Unassembled WGS sequence"/>
</dbReference>
<feature type="region of interest" description="Disordered" evidence="1">
    <location>
        <begin position="179"/>
        <end position="202"/>
    </location>
</feature>
<accession>A0ABU3PV32</accession>
<feature type="compositionally biased region" description="Acidic residues" evidence="1">
    <location>
        <begin position="193"/>
        <end position="202"/>
    </location>
</feature>
<feature type="compositionally biased region" description="Basic and acidic residues" evidence="1">
    <location>
        <begin position="182"/>
        <end position="192"/>
    </location>
</feature>
<dbReference type="PANTHER" id="PTHR43252:SF4">
    <property type="entry name" value="TRANSCRIPTIONAL REGULATORY PROTEIN"/>
    <property type="match status" value="1"/>
</dbReference>
<dbReference type="SUPFAM" id="SSF46785">
    <property type="entry name" value="Winged helix' DNA-binding domain"/>
    <property type="match status" value="1"/>
</dbReference>
<keyword evidence="5" id="KW-1185">Reference proteome</keyword>
<proteinExistence type="predicted"/>
<dbReference type="InterPro" id="IPR036388">
    <property type="entry name" value="WH-like_DNA-bd_sf"/>
</dbReference>
<protein>
    <submittedName>
        <fullName evidence="4">PadR family transcriptional regulator</fullName>
    </submittedName>
</protein>
<dbReference type="RefSeq" id="WP_315732485.1">
    <property type="nucleotide sequence ID" value="NZ_JAVYII010000003.1"/>
</dbReference>
<gene>
    <name evidence="4" type="ORF">RDV89_08270</name>
</gene>
<dbReference type="PANTHER" id="PTHR43252">
    <property type="entry name" value="TRANSCRIPTIONAL REGULATOR YQJI"/>
    <property type="match status" value="1"/>
</dbReference>
<reference evidence="4 5" key="1">
    <citation type="submission" date="2023-08" db="EMBL/GenBank/DDBJ databases">
        <title>Nocardioides seae sp. nov., a bacterium isolated from a soil.</title>
        <authorList>
            <person name="Wang X."/>
        </authorList>
    </citation>
    <scope>NUCLEOTIDE SEQUENCE [LARGE SCALE GENOMIC DNA]</scope>
    <source>
        <strain evidence="4 5">YZH12</strain>
    </source>
</reference>
<evidence type="ECO:0000259" key="2">
    <source>
        <dbReference type="Pfam" id="PF03551"/>
    </source>
</evidence>
<dbReference type="Pfam" id="PF10400">
    <property type="entry name" value="Vir_act_alpha_C"/>
    <property type="match status" value="1"/>
</dbReference>
<evidence type="ECO:0000256" key="1">
    <source>
        <dbReference type="SAM" id="MobiDB-lite"/>
    </source>
</evidence>
<dbReference type="Gene3D" id="1.10.10.10">
    <property type="entry name" value="Winged helix-like DNA-binding domain superfamily/Winged helix DNA-binding domain"/>
    <property type="match status" value="1"/>
</dbReference>
<dbReference type="InterPro" id="IPR036390">
    <property type="entry name" value="WH_DNA-bd_sf"/>
</dbReference>
<name>A0ABU3PV32_9ACTN</name>
<dbReference type="EMBL" id="JAVYII010000003">
    <property type="protein sequence ID" value="MDT9593059.1"/>
    <property type="molecule type" value="Genomic_DNA"/>
</dbReference>
<comment type="caution">
    <text evidence="4">The sequence shown here is derived from an EMBL/GenBank/DDBJ whole genome shotgun (WGS) entry which is preliminary data.</text>
</comment>
<feature type="domain" description="Transcription regulator PadR N-terminal" evidence="2">
    <location>
        <begin position="7"/>
        <end position="81"/>
    </location>
</feature>
<dbReference type="InterPro" id="IPR005149">
    <property type="entry name" value="Tscrpt_reg_PadR_N"/>
</dbReference>
<evidence type="ECO:0000259" key="3">
    <source>
        <dbReference type="Pfam" id="PF10400"/>
    </source>
</evidence>
<evidence type="ECO:0000313" key="4">
    <source>
        <dbReference type="EMBL" id="MDT9593059.1"/>
    </source>
</evidence>
<sequence>MALEHVLLVALRERGGSGLELTRRFERTIGFFWQASHQQIYRTLGRMADDGWVEVETVAQAGRPDKKVYAVSPLGAKVLAEWLATPSPPERLRTEIAVKMRGASYGDRGALLAELTTRLADHRARLQAYRAMEREQFPDPAALGEAARDRWLVLRGGVLMEQFWIAWLGDYLAAHGALPPRADPRTDPRTDPQTDEPTEEPS</sequence>
<dbReference type="Pfam" id="PF03551">
    <property type="entry name" value="PadR"/>
    <property type="match status" value="1"/>
</dbReference>
<dbReference type="InterPro" id="IPR018309">
    <property type="entry name" value="Tscrpt_reg_PadR_C"/>
</dbReference>
<evidence type="ECO:0000313" key="5">
    <source>
        <dbReference type="Proteomes" id="UP001268542"/>
    </source>
</evidence>
<feature type="domain" description="Transcription regulator PadR C-terminal" evidence="3">
    <location>
        <begin position="92"/>
        <end position="174"/>
    </location>
</feature>
<organism evidence="4 5">
    <name type="scientific">Nocardioides imazamoxiresistens</name>
    <dbReference type="NCBI Taxonomy" id="3231893"/>
    <lineage>
        <taxon>Bacteria</taxon>
        <taxon>Bacillati</taxon>
        <taxon>Actinomycetota</taxon>
        <taxon>Actinomycetes</taxon>
        <taxon>Propionibacteriales</taxon>
        <taxon>Nocardioidaceae</taxon>
        <taxon>Nocardioides</taxon>
    </lineage>
</organism>